<comment type="caution">
    <text evidence="2">The sequence shown here is derived from an EMBL/GenBank/DDBJ whole genome shotgun (WGS) entry which is preliminary data.</text>
</comment>
<reference evidence="2 3" key="1">
    <citation type="submission" date="2024-10" db="EMBL/GenBank/DDBJ databases">
        <authorList>
            <person name="Deangelis K."/>
            <person name="Huntemann M."/>
            <person name="Clum A."/>
            <person name="Wang J."/>
            <person name="Palaniappan K."/>
            <person name="Ritter S."/>
            <person name="Chen I.-M."/>
            <person name="Stamatis D."/>
            <person name="Reddy T."/>
            <person name="O'Malley R."/>
            <person name="Daum C."/>
            <person name="Ng V."/>
            <person name="Ivanova N."/>
            <person name="Kyrpides N."/>
            <person name="Woyke T."/>
        </authorList>
    </citation>
    <scope>NUCLEOTIDE SEQUENCE [LARGE SCALE GENOMIC DNA]</scope>
    <source>
        <strain evidence="2 3">GAS97</strain>
    </source>
</reference>
<evidence type="ECO:0000313" key="2">
    <source>
        <dbReference type="EMBL" id="MFK4448290.1"/>
    </source>
</evidence>
<dbReference type="Proteomes" id="UP001620514">
    <property type="component" value="Unassembled WGS sequence"/>
</dbReference>
<feature type="region of interest" description="Disordered" evidence="1">
    <location>
        <begin position="118"/>
        <end position="137"/>
    </location>
</feature>
<name>A0ABW8MX35_9BURK</name>
<sequence length="137" mass="15295">MKQWSPLAVAWCRIKIEAKSLPGGQVRGAALDRTKSDFWNLEIEKDCDRSTALKFYFPNGGKSSQMLFSTTVAEVNPENVRPSIEQFPDCYFIGTGEPEGRDNLGIIEPLHLTSLTRSTDRQREKAAVGSRCEADVD</sequence>
<accession>A0ABW8MX35</accession>
<proteinExistence type="predicted"/>
<protein>
    <submittedName>
        <fullName evidence="2">Uncharacterized protein</fullName>
    </submittedName>
</protein>
<evidence type="ECO:0000313" key="3">
    <source>
        <dbReference type="Proteomes" id="UP001620514"/>
    </source>
</evidence>
<dbReference type="EMBL" id="JBIYDN010000047">
    <property type="protein sequence ID" value="MFK4448290.1"/>
    <property type="molecule type" value="Genomic_DNA"/>
</dbReference>
<keyword evidence="3" id="KW-1185">Reference proteome</keyword>
<organism evidence="2 3">
    <name type="scientific">Caballeronia udeis</name>
    <dbReference type="NCBI Taxonomy" id="1232866"/>
    <lineage>
        <taxon>Bacteria</taxon>
        <taxon>Pseudomonadati</taxon>
        <taxon>Pseudomonadota</taxon>
        <taxon>Betaproteobacteria</taxon>
        <taxon>Burkholderiales</taxon>
        <taxon>Burkholderiaceae</taxon>
        <taxon>Caballeronia</taxon>
    </lineage>
</organism>
<gene>
    <name evidence="2" type="ORF">ABH943_008334</name>
</gene>
<reference evidence="2 3" key="2">
    <citation type="submission" date="2024-11" db="EMBL/GenBank/DDBJ databases">
        <title>Using genomics to understand microbial adaptation to soil warming.</title>
        <authorList>
            <person name="Deangelis K.M. PhD."/>
        </authorList>
    </citation>
    <scope>NUCLEOTIDE SEQUENCE [LARGE SCALE GENOMIC DNA]</scope>
    <source>
        <strain evidence="2 3">GAS97</strain>
    </source>
</reference>
<evidence type="ECO:0000256" key="1">
    <source>
        <dbReference type="SAM" id="MobiDB-lite"/>
    </source>
</evidence>